<dbReference type="EMBL" id="UYWY01021913">
    <property type="protein sequence ID" value="VDM45138.1"/>
    <property type="molecule type" value="Genomic_DNA"/>
</dbReference>
<organism evidence="3 4">
    <name type="scientific">Toxocara canis</name>
    <name type="common">Canine roundworm</name>
    <dbReference type="NCBI Taxonomy" id="6265"/>
    <lineage>
        <taxon>Eukaryota</taxon>
        <taxon>Metazoa</taxon>
        <taxon>Ecdysozoa</taxon>
        <taxon>Nematoda</taxon>
        <taxon>Chromadorea</taxon>
        <taxon>Rhabditida</taxon>
        <taxon>Spirurina</taxon>
        <taxon>Ascaridomorpha</taxon>
        <taxon>Ascaridoidea</taxon>
        <taxon>Toxocaridae</taxon>
        <taxon>Toxocara</taxon>
    </lineage>
</organism>
<dbReference type="Proteomes" id="UP000050794">
    <property type="component" value="Unassembled WGS sequence"/>
</dbReference>
<reference evidence="4" key="1">
    <citation type="submission" date="2016-06" db="UniProtKB">
        <authorList>
            <consortium name="WormBaseParasite"/>
        </authorList>
    </citation>
    <scope>IDENTIFICATION</scope>
</reference>
<feature type="transmembrane region" description="Helical" evidence="1">
    <location>
        <begin position="6"/>
        <end position="25"/>
    </location>
</feature>
<evidence type="ECO:0000313" key="2">
    <source>
        <dbReference type="EMBL" id="VDM45138.1"/>
    </source>
</evidence>
<evidence type="ECO:0000256" key="1">
    <source>
        <dbReference type="SAM" id="Phobius"/>
    </source>
</evidence>
<proteinExistence type="predicted"/>
<dbReference type="WBParaSite" id="TCNE_0001381701-mRNA-1">
    <property type="protein sequence ID" value="TCNE_0001381701-mRNA-1"/>
    <property type="gene ID" value="TCNE_0001381701"/>
</dbReference>
<feature type="transmembrane region" description="Helical" evidence="1">
    <location>
        <begin position="46"/>
        <end position="66"/>
    </location>
</feature>
<keyword evidence="3" id="KW-1185">Reference proteome</keyword>
<reference evidence="2 3" key="2">
    <citation type="submission" date="2018-11" db="EMBL/GenBank/DDBJ databases">
        <authorList>
            <consortium name="Pathogen Informatics"/>
        </authorList>
    </citation>
    <scope>NUCLEOTIDE SEQUENCE [LARGE SCALE GENOMIC DNA]</scope>
</reference>
<gene>
    <name evidence="2" type="ORF">TCNE_LOCUS13817</name>
</gene>
<evidence type="ECO:0000313" key="4">
    <source>
        <dbReference type="WBParaSite" id="TCNE_0001381701-mRNA-1"/>
    </source>
</evidence>
<keyword evidence="1" id="KW-1133">Transmembrane helix</keyword>
<dbReference type="AlphaFoldDB" id="A0A183UZ97"/>
<sequence>MVAMLLIIALIISILAVLLWKWLDISSVDSLKKIIEDVVIAREKHLLSSLFRVTFFALTGIFIGYLNCFNTTTIHSRTAYYITTI</sequence>
<name>A0A183UZ97_TOXCA</name>
<keyword evidence="1" id="KW-0812">Transmembrane</keyword>
<keyword evidence="1" id="KW-0472">Membrane</keyword>
<evidence type="ECO:0000313" key="3">
    <source>
        <dbReference type="Proteomes" id="UP000050794"/>
    </source>
</evidence>
<accession>A0A183UZ97</accession>
<protein>
    <submittedName>
        <fullName evidence="4">Mechanosensitive ion channel family protein</fullName>
    </submittedName>
</protein>